<dbReference type="PATRIC" id="fig|582.24.peg.2803"/>
<reference evidence="1 2" key="1">
    <citation type="submission" date="2015-02" db="EMBL/GenBank/DDBJ databases">
        <title>Whole genome shotgun sequencing of cultured foodborne pathogen.</title>
        <authorList>
            <person name="Timme R."/>
            <person name="Allard M.W."/>
            <person name="Strain E."/>
            <person name="Evans P.S."/>
            <person name="Brown E."/>
        </authorList>
    </citation>
    <scope>NUCLEOTIDE SEQUENCE [LARGE SCALE GENOMIC DNA]</scope>
    <source>
        <strain evidence="1 2">GCSL-TSO-24</strain>
    </source>
</reference>
<proteinExistence type="predicted"/>
<dbReference type="EMBL" id="JZSH01000083">
    <property type="protein sequence ID" value="KJF78013.1"/>
    <property type="molecule type" value="Genomic_DNA"/>
</dbReference>
<protein>
    <submittedName>
        <fullName evidence="1">Uncharacterized protein</fullName>
    </submittedName>
</protein>
<comment type="caution">
    <text evidence="1">The sequence shown here is derived from an EMBL/GenBank/DDBJ whole genome shotgun (WGS) entry which is preliminary data.</text>
</comment>
<evidence type="ECO:0000313" key="1">
    <source>
        <dbReference type="EMBL" id="KJF78013.1"/>
    </source>
</evidence>
<sequence length="101" mass="11562">MLDHGILNVPLSKRGNIDSEIDRYKKQQAAEKADAIAVRNSDFKSDKEHAKALWAQVNRDLIKAHAKQRGMRFSELRDTLDGYVKWSPKKAIQVLPMFIEA</sequence>
<organism evidence="1 2">
    <name type="scientific">Morganella morganii</name>
    <name type="common">Proteus morganii</name>
    <dbReference type="NCBI Taxonomy" id="582"/>
    <lineage>
        <taxon>Bacteria</taxon>
        <taxon>Pseudomonadati</taxon>
        <taxon>Pseudomonadota</taxon>
        <taxon>Gammaproteobacteria</taxon>
        <taxon>Enterobacterales</taxon>
        <taxon>Morganellaceae</taxon>
        <taxon>Morganella</taxon>
    </lineage>
</organism>
<name>A0A0D8LB78_MORMO</name>
<accession>A0A0D8LB78</accession>
<dbReference type="AlphaFoldDB" id="A0A0D8LB78"/>
<gene>
    <name evidence="1" type="ORF">UA45_09025</name>
</gene>
<dbReference type="Proteomes" id="UP000032582">
    <property type="component" value="Unassembled WGS sequence"/>
</dbReference>
<evidence type="ECO:0000313" key="2">
    <source>
        <dbReference type="Proteomes" id="UP000032582"/>
    </source>
</evidence>